<dbReference type="AlphaFoldDB" id="A0A7N0TIK8"/>
<dbReference type="Proteomes" id="UP000594263">
    <property type="component" value="Unplaced"/>
</dbReference>
<keyword evidence="2" id="KW-1185">Reference proteome</keyword>
<dbReference type="OMA" id="EAICNCQ"/>
<dbReference type="Gramene" id="Kaladp0038s0080.1.v1.1">
    <property type="protein sequence ID" value="Kaladp0038s0080.1.v1.1.CDS.1"/>
    <property type="gene ID" value="Kaladp0038s0080.v1.1"/>
</dbReference>
<evidence type="ECO:0000313" key="1">
    <source>
        <dbReference type="EnsemblPlants" id="Kaladp0038s0080.1.v1.1.CDS.1"/>
    </source>
</evidence>
<organism evidence="1 2">
    <name type="scientific">Kalanchoe fedtschenkoi</name>
    <name type="common">Lavender scallops</name>
    <name type="synonym">South American air plant</name>
    <dbReference type="NCBI Taxonomy" id="63787"/>
    <lineage>
        <taxon>Eukaryota</taxon>
        <taxon>Viridiplantae</taxon>
        <taxon>Streptophyta</taxon>
        <taxon>Embryophyta</taxon>
        <taxon>Tracheophyta</taxon>
        <taxon>Spermatophyta</taxon>
        <taxon>Magnoliopsida</taxon>
        <taxon>eudicotyledons</taxon>
        <taxon>Gunneridae</taxon>
        <taxon>Pentapetalae</taxon>
        <taxon>Saxifragales</taxon>
        <taxon>Crassulaceae</taxon>
        <taxon>Kalanchoe</taxon>
    </lineage>
</organism>
<accession>A0A7N0TIK8</accession>
<sequence>MEPVVVPHNNLPPRNPRHQFNCSMAVSANPQIFRDPDRTSVVGAQQSKHHRQLFTVNGQMSLLVFLLHVMQG</sequence>
<reference evidence="1" key="1">
    <citation type="submission" date="2021-01" db="UniProtKB">
        <authorList>
            <consortium name="EnsemblPlants"/>
        </authorList>
    </citation>
    <scope>IDENTIFICATION</scope>
</reference>
<name>A0A7N0TIK8_KALFE</name>
<protein>
    <submittedName>
        <fullName evidence="1">Uncharacterized protein</fullName>
    </submittedName>
</protein>
<proteinExistence type="predicted"/>
<dbReference type="EnsemblPlants" id="Kaladp0038s0080.1.v1.1">
    <property type="protein sequence ID" value="Kaladp0038s0080.1.v1.1.CDS.1"/>
    <property type="gene ID" value="Kaladp0038s0080.v1.1"/>
</dbReference>
<evidence type="ECO:0000313" key="2">
    <source>
        <dbReference type="Proteomes" id="UP000594263"/>
    </source>
</evidence>